<dbReference type="NCBIfam" id="TIGR02432">
    <property type="entry name" value="lysidine_TilS_N"/>
    <property type="match status" value="1"/>
</dbReference>
<feature type="binding site" evidence="8">
    <location>
        <begin position="28"/>
        <end position="33"/>
    </location>
    <ligand>
        <name>ATP</name>
        <dbReference type="ChEBI" id="CHEBI:30616"/>
    </ligand>
</feature>
<accession>A0A1M5R0K5</accession>
<dbReference type="AlphaFoldDB" id="A0A1M5R0K5"/>
<comment type="similarity">
    <text evidence="8">Belongs to the tRNA(Ile)-lysidine synthase family.</text>
</comment>
<evidence type="ECO:0000256" key="1">
    <source>
        <dbReference type="ARBA" id="ARBA00004496"/>
    </source>
</evidence>
<dbReference type="Proteomes" id="UP000184032">
    <property type="component" value="Unassembled WGS sequence"/>
</dbReference>
<sequence>MNVDNKFLDNIIQFNMLEKNDKVIACVSGGADSIYLLHNLYAIKEMFNLTILVAHVNHGIRDTAKRDEDFVLKTSKDLGLKVKTIQVNMNEYAKEHKLSSEEAGRNLRYEFFRKLSKKHGKIFLAHNANDQAETVLQRIIRGTGIEGLSSMSFVSDGLYRPMLNIRRFEIISYIEENKIKYVEDETNYQTIYARNKIRLNVIPYIEEHFNSGFIDSLLRLSEISTENYLYVKSKVDEYIKNNYKNSVLNVKGLKSERDYFTSEVVRQFLRLELGNIDGLSKQNILDTVEIIKNSTSSRVTLPKNTSIEISYDSLFIKSEDEDVEFGPIELSEGLNDTELGNIRIKSNSSYRVSDNMISIDQEKIKGKLYIRNKRSGDKFMPFGMKNNKKLKDYFIDEKIDRTKRNFVPIICDDENIIWVSPYRLSEMYSVDRNTRKIMNIILEEIDERN</sequence>
<dbReference type="SUPFAM" id="SSF56037">
    <property type="entry name" value="PheT/TilS domain"/>
    <property type="match status" value="1"/>
</dbReference>
<dbReference type="SUPFAM" id="SSF52402">
    <property type="entry name" value="Adenine nucleotide alpha hydrolases-like"/>
    <property type="match status" value="1"/>
</dbReference>
<gene>
    <name evidence="8" type="primary">tilS</name>
    <name evidence="10" type="ORF">SAMN02745245_00776</name>
</gene>
<evidence type="ECO:0000256" key="8">
    <source>
        <dbReference type="HAMAP-Rule" id="MF_01161"/>
    </source>
</evidence>
<evidence type="ECO:0000313" key="10">
    <source>
        <dbReference type="EMBL" id="SHH19934.1"/>
    </source>
</evidence>
<name>A0A1M5R0K5_9FIRM</name>
<comment type="function">
    <text evidence="8">Ligates lysine onto the cytidine present at position 34 of the AUA codon-specific tRNA(Ile) that contains the anticodon CAU, in an ATP-dependent manner. Cytidine is converted to lysidine, thus changing the amino acid specificity of the tRNA from methionine to isoleucine.</text>
</comment>
<evidence type="ECO:0000256" key="4">
    <source>
        <dbReference type="ARBA" id="ARBA00022694"/>
    </source>
</evidence>
<reference evidence="10 11" key="1">
    <citation type="submission" date="2016-11" db="EMBL/GenBank/DDBJ databases">
        <authorList>
            <person name="Jaros S."/>
            <person name="Januszkiewicz K."/>
            <person name="Wedrychowicz H."/>
        </authorList>
    </citation>
    <scope>NUCLEOTIDE SEQUENCE [LARGE SCALE GENOMIC DNA]</scope>
    <source>
        <strain evidence="10 11">DSM 21120</strain>
    </source>
</reference>
<comment type="catalytic activity">
    <reaction evidence="7 8">
        <text>cytidine(34) in tRNA(Ile2) + L-lysine + ATP = lysidine(34) in tRNA(Ile2) + AMP + diphosphate + H(+)</text>
        <dbReference type="Rhea" id="RHEA:43744"/>
        <dbReference type="Rhea" id="RHEA-COMP:10625"/>
        <dbReference type="Rhea" id="RHEA-COMP:10670"/>
        <dbReference type="ChEBI" id="CHEBI:15378"/>
        <dbReference type="ChEBI" id="CHEBI:30616"/>
        <dbReference type="ChEBI" id="CHEBI:32551"/>
        <dbReference type="ChEBI" id="CHEBI:33019"/>
        <dbReference type="ChEBI" id="CHEBI:82748"/>
        <dbReference type="ChEBI" id="CHEBI:83665"/>
        <dbReference type="ChEBI" id="CHEBI:456215"/>
        <dbReference type="EC" id="6.3.4.19"/>
    </reaction>
</comment>
<keyword evidence="4 8" id="KW-0819">tRNA processing</keyword>
<keyword evidence="3 8" id="KW-0436">Ligase</keyword>
<keyword evidence="6 8" id="KW-0067">ATP-binding</keyword>
<dbReference type="SMART" id="SM00977">
    <property type="entry name" value="TilS_C"/>
    <property type="match status" value="1"/>
</dbReference>
<comment type="subcellular location">
    <subcellularLocation>
        <location evidence="1 8">Cytoplasm</location>
    </subcellularLocation>
</comment>
<comment type="domain">
    <text evidence="8">The N-terminal region contains the highly conserved SGGXDS motif, predicted to be a P-loop motif involved in ATP binding.</text>
</comment>
<proteinExistence type="inferred from homology"/>
<evidence type="ECO:0000256" key="5">
    <source>
        <dbReference type="ARBA" id="ARBA00022741"/>
    </source>
</evidence>
<dbReference type="PANTHER" id="PTHR43033">
    <property type="entry name" value="TRNA(ILE)-LYSIDINE SYNTHASE-RELATED"/>
    <property type="match status" value="1"/>
</dbReference>
<dbReference type="NCBIfam" id="TIGR02433">
    <property type="entry name" value="lysidine_TilS_C"/>
    <property type="match status" value="1"/>
</dbReference>
<organism evidence="10 11">
    <name type="scientific">Anaerosphaera aminiphila DSM 21120</name>
    <dbReference type="NCBI Taxonomy" id="1120995"/>
    <lineage>
        <taxon>Bacteria</taxon>
        <taxon>Bacillati</taxon>
        <taxon>Bacillota</taxon>
        <taxon>Tissierellia</taxon>
        <taxon>Tissierellales</taxon>
        <taxon>Peptoniphilaceae</taxon>
        <taxon>Anaerosphaera</taxon>
    </lineage>
</organism>
<dbReference type="InterPro" id="IPR014729">
    <property type="entry name" value="Rossmann-like_a/b/a_fold"/>
</dbReference>
<dbReference type="GO" id="GO:0032267">
    <property type="term" value="F:tRNA(Ile)-lysidine synthase activity"/>
    <property type="evidence" value="ECO:0007669"/>
    <property type="project" value="UniProtKB-EC"/>
</dbReference>
<evidence type="ECO:0000313" key="11">
    <source>
        <dbReference type="Proteomes" id="UP000184032"/>
    </source>
</evidence>
<dbReference type="OrthoDB" id="9807403at2"/>
<dbReference type="Pfam" id="PF11734">
    <property type="entry name" value="TilS_C"/>
    <property type="match status" value="1"/>
</dbReference>
<dbReference type="RefSeq" id="WP_073183939.1">
    <property type="nucleotide sequence ID" value="NZ_FQXI01000004.1"/>
</dbReference>
<dbReference type="GO" id="GO:0005524">
    <property type="term" value="F:ATP binding"/>
    <property type="evidence" value="ECO:0007669"/>
    <property type="project" value="UniProtKB-UniRule"/>
</dbReference>
<dbReference type="InterPro" id="IPR011063">
    <property type="entry name" value="TilS/TtcA_N"/>
</dbReference>
<protein>
    <recommendedName>
        <fullName evidence="8">tRNA(Ile)-lysidine synthase</fullName>
        <ecNumber evidence="8">6.3.4.19</ecNumber>
    </recommendedName>
    <alternativeName>
        <fullName evidence="8">tRNA(Ile)-2-lysyl-cytidine synthase</fullName>
    </alternativeName>
    <alternativeName>
        <fullName evidence="8">tRNA(Ile)-lysidine synthetase</fullName>
    </alternativeName>
</protein>
<evidence type="ECO:0000256" key="3">
    <source>
        <dbReference type="ARBA" id="ARBA00022598"/>
    </source>
</evidence>
<dbReference type="HAMAP" id="MF_01161">
    <property type="entry name" value="tRNA_Ile_lys_synt"/>
    <property type="match status" value="1"/>
</dbReference>
<dbReference type="GO" id="GO:0005737">
    <property type="term" value="C:cytoplasm"/>
    <property type="evidence" value="ECO:0007669"/>
    <property type="project" value="UniProtKB-SubCell"/>
</dbReference>
<dbReference type="Gene3D" id="3.40.50.620">
    <property type="entry name" value="HUPs"/>
    <property type="match status" value="1"/>
</dbReference>
<evidence type="ECO:0000256" key="6">
    <source>
        <dbReference type="ARBA" id="ARBA00022840"/>
    </source>
</evidence>
<evidence type="ECO:0000256" key="2">
    <source>
        <dbReference type="ARBA" id="ARBA00022490"/>
    </source>
</evidence>
<keyword evidence="5 8" id="KW-0547">Nucleotide-binding</keyword>
<dbReference type="STRING" id="1120995.SAMN02745245_00776"/>
<dbReference type="InterPro" id="IPR012796">
    <property type="entry name" value="Lysidine-tRNA-synth_C"/>
</dbReference>
<dbReference type="SUPFAM" id="SSF82829">
    <property type="entry name" value="MesJ substrate recognition domain-like"/>
    <property type="match status" value="1"/>
</dbReference>
<dbReference type="EC" id="6.3.4.19" evidence="8"/>
<dbReference type="CDD" id="cd01992">
    <property type="entry name" value="TilS_N"/>
    <property type="match status" value="1"/>
</dbReference>
<dbReference type="GO" id="GO:0006400">
    <property type="term" value="P:tRNA modification"/>
    <property type="evidence" value="ECO:0007669"/>
    <property type="project" value="UniProtKB-UniRule"/>
</dbReference>
<dbReference type="InterPro" id="IPR012795">
    <property type="entry name" value="tRNA_Ile_lys_synt_N"/>
</dbReference>
<feature type="domain" description="Lysidine-tRNA(Ile) synthetase C-terminal" evidence="9">
    <location>
        <begin position="368"/>
        <end position="440"/>
    </location>
</feature>
<evidence type="ECO:0000259" key="9">
    <source>
        <dbReference type="SMART" id="SM00977"/>
    </source>
</evidence>
<evidence type="ECO:0000256" key="7">
    <source>
        <dbReference type="ARBA" id="ARBA00048539"/>
    </source>
</evidence>
<dbReference type="Pfam" id="PF01171">
    <property type="entry name" value="ATP_bind_3"/>
    <property type="match status" value="1"/>
</dbReference>
<dbReference type="InterPro" id="IPR012094">
    <property type="entry name" value="tRNA_Ile_lys_synt"/>
</dbReference>
<dbReference type="EMBL" id="FQXI01000004">
    <property type="protein sequence ID" value="SHH19934.1"/>
    <property type="molecule type" value="Genomic_DNA"/>
</dbReference>
<keyword evidence="11" id="KW-1185">Reference proteome</keyword>
<keyword evidence="2 8" id="KW-0963">Cytoplasm</keyword>
<dbReference type="PANTHER" id="PTHR43033:SF1">
    <property type="entry name" value="TRNA(ILE)-LYSIDINE SYNTHASE-RELATED"/>
    <property type="match status" value="1"/>
</dbReference>